<protein>
    <recommendedName>
        <fullName evidence="2">histidine kinase</fullName>
        <ecNumber evidence="2">2.7.13.3</ecNumber>
    </recommendedName>
</protein>
<evidence type="ECO:0000313" key="11">
    <source>
        <dbReference type="Proteomes" id="UP001216907"/>
    </source>
</evidence>
<dbReference type="PROSITE" id="PS50109">
    <property type="entry name" value="HIS_KIN"/>
    <property type="match status" value="1"/>
</dbReference>
<comment type="catalytic activity">
    <reaction evidence="1">
        <text>ATP + protein L-histidine = ADP + protein N-phospho-L-histidine.</text>
        <dbReference type="EC" id="2.7.13.3"/>
    </reaction>
</comment>
<evidence type="ECO:0000256" key="3">
    <source>
        <dbReference type="ARBA" id="ARBA00022553"/>
    </source>
</evidence>
<evidence type="ECO:0000256" key="4">
    <source>
        <dbReference type="ARBA" id="ARBA00022679"/>
    </source>
</evidence>
<dbReference type="Pfam" id="PF00512">
    <property type="entry name" value="HisKA"/>
    <property type="match status" value="1"/>
</dbReference>
<dbReference type="EC" id="2.7.13.3" evidence="2"/>
<proteinExistence type="predicted"/>
<evidence type="ECO:0000313" key="10">
    <source>
        <dbReference type="EMBL" id="MDG3007691.1"/>
    </source>
</evidence>
<dbReference type="Gene3D" id="1.10.287.130">
    <property type="match status" value="1"/>
</dbReference>
<name>A0ABT6FJL6_9BACT</name>
<dbReference type="Pfam" id="PF02518">
    <property type="entry name" value="HATPase_c"/>
    <property type="match status" value="1"/>
</dbReference>
<keyword evidence="3 6" id="KW-0597">Phosphoprotein</keyword>
<feature type="transmembrane region" description="Helical" evidence="7">
    <location>
        <begin position="328"/>
        <end position="349"/>
    </location>
</feature>
<dbReference type="SMART" id="SM00388">
    <property type="entry name" value="HisKA"/>
    <property type="match status" value="1"/>
</dbReference>
<dbReference type="SMART" id="SM00387">
    <property type="entry name" value="HATPase_c"/>
    <property type="match status" value="1"/>
</dbReference>
<dbReference type="PANTHER" id="PTHR43047">
    <property type="entry name" value="TWO-COMPONENT HISTIDINE PROTEIN KINASE"/>
    <property type="match status" value="1"/>
</dbReference>
<reference evidence="10 11" key="1">
    <citation type="submission" date="2023-03" db="EMBL/GenBank/DDBJ databases">
        <title>Paludisphaera mucosa sp. nov. a novel planctomycete from northern fen.</title>
        <authorList>
            <person name="Ivanova A."/>
        </authorList>
    </citation>
    <scope>NUCLEOTIDE SEQUENCE [LARGE SCALE GENOMIC DNA]</scope>
    <source>
        <strain evidence="10 11">Pla2</strain>
    </source>
</reference>
<feature type="domain" description="Histidine kinase" evidence="8">
    <location>
        <begin position="401"/>
        <end position="623"/>
    </location>
</feature>
<dbReference type="InterPro" id="IPR003018">
    <property type="entry name" value="GAF"/>
</dbReference>
<dbReference type="PROSITE" id="PS50110">
    <property type="entry name" value="RESPONSE_REGULATORY"/>
    <property type="match status" value="2"/>
</dbReference>
<dbReference type="InterPro" id="IPR005467">
    <property type="entry name" value="His_kinase_dom"/>
</dbReference>
<evidence type="ECO:0000256" key="5">
    <source>
        <dbReference type="ARBA" id="ARBA00022777"/>
    </source>
</evidence>
<dbReference type="InterPro" id="IPR004358">
    <property type="entry name" value="Sig_transdc_His_kin-like_C"/>
</dbReference>
<dbReference type="RefSeq" id="WP_277863965.1">
    <property type="nucleotide sequence ID" value="NZ_JARRAG010000002.1"/>
</dbReference>
<evidence type="ECO:0000256" key="7">
    <source>
        <dbReference type="SAM" id="Phobius"/>
    </source>
</evidence>
<dbReference type="SUPFAM" id="SSF47384">
    <property type="entry name" value="Homodimeric domain of signal transducing histidine kinase"/>
    <property type="match status" value="1"/>
</dbReference>
<dbReference type="InterPro" id="IPR036890">
    <property type="entry name" value="HATPase_C_sf"/>
</dbReference>
<feature type="modified residue" description="4-aspartylphosphate" evidence="6">
    <location>
        <position position="825"/>
    </location>
</feature>
<gene>
    <name evidence="10" type="ORF">PZE19_28330</name>
</gene>
<keyword evidence="7" id="KW-1133">Transmembrane helix</keyword>
<evidence type="ECO:0000259" key="9">
    <source>
        <dbReference type="PROSITE" id="PS50110"/>
    </source>
</evidence>
<dbReference type="SUPFAM" id="SSF52172">
    <property type="entry name" value="CheY-like"/>
    <property type="match status" value="2"/>
</dbReference>
<keyword evidence="5" id="KW-0418">Kinase</keyword>
<dbReference type="Pfam" id="PF13185">
    <property type="entry name" value="GAF_2"/>
    <property type="match status" value="1"/>
</dbReference>
<dbReference type="CDD" id="cd17574">
    <property type="entry name" value="REC_OmpR"/>
    <property type="match status" value="2"/>
</dbReference>
<keyword evidence="7" id="KW-0812">Transmembrane</keyword>
<keyword evidence="11" id="KW-1185">Reference proteome</keyword>
<dbReference type="InterPro" id="IPR001789">
    <property type="entry name" value="Sig_transdc_resp-reg_receiver"/>
</dbReference>
<dbReference type="CDD" id="cd19410">
    <property type="entry name" value="HK9-like_sensor"/>
    <property type="match status" value="1"/>
</dbReference>
<sequence>MERKLTAGFGLALIVLIVNAVISFWNVQRLVVDSGWVVHTREVLSEVESVVASLREAEVLRSVYVVTGREGSAARLDQIAEDVKRGIAELTRLTADNPEQQVRMKSLGGLVDQWFDVLRADIGLRGDAGFEAARRAIATGRGDRARDEVLRTIREVKDLEIVLLARRTADTSASIRRAAVTFSVALLLALGLLGAAYFLVRRDVVERDREQAAAEERTRLAMLGADVGTALNQVDGLPDILRNCCALLVRHLDGAFARVWTLDEGEDVLVLQASAGMYTHTDGPHGRVPVGRFKIGLIAQERRPHLTNQVVGDPRVADQEWARREGMVAFAGYPLLVMNHLVGVIGLFARHPLTDASLQAMGTMASGIALGIERKRAEEDLRQAKEAAEAASRSKSTFLANMSHELRTPLNAIIGYSEMLREEAEEAGQDGLVPDLGKIHASGHHLLGLINDILDLSKIEAGKMDLYLETFDVAELVRGVVGTIEPLIAKNGNRLVVDCPDDLGAMHADLTKVRQALFNLLSNAGKFTDRGTITLRAAIERAEGRGWVVLAVRDSGIGMTPDQLRRLFQPFTQADASTTRKYGGTGLGLTITRRFCQMMGGDIIVESEPGRGSAFTIRLPAEARNDLADPDLAEVVDDAPASEASPAVAPTDPGDTVLVIDDDPTVRDLMRRALKKDGFQVAYAAGGEEGLRLAREIRPAAITLDVMMPGMDGWAVLEALKSTPDVAEIPVVMVTIVDDKNLGYALGASDYLTKPIDRKRLATVLKKYRRTGADCRALVVDDDEATRQMVRHALEADGWVVSEAEDGRAGLERVAEAVPDLVVLDLMMPEMDGFGFAQELRRRDAWRTIPILVLTAKDVTEEDRIRLNGHILGVVRKDAYSRGRLLDEIRREVVDRVRPGAARPADAKESG</sequence>
<dbReference type="InterPro" id="IPR036097">
    <property type="entry name" value="HisK_dim/P_sf"/>
</dbReference>
<dbReference type="InterPro" id="IPR011006">
    <property type="entry name" value="CheY-like_superfamily"/>
</dbReference>
<dbReference type="SMART" id="SM00448">
    <property type="entry name" value="REC"/>
    <property type="match status" value="2"/>
</dbReference>
<dbReference type="InterPro" id="IPR029016">
    <property type="entry name" value="GAF-like_dom_sf"/>
</dbReference>
<dbReference type="Gene3D" id="3.30.565.10">
    <property type="entry name" value="Histidine kinase-like ATPase, C-terminal domain"/>
    <property type="match status" value="1"/>
</dbReference>
<dbReference type="EMBL" id="JARRAG010000002">
    <property type="protein sequence ID" value="MDG3007691.1"/>
    <property type="molecule type" value="Genomic_DNA"/>
</dbReference>
<dbReference type="SUPFAM" id="SSF55874">
    <property type="entry name" value="ATPase domain of HSP90 chaperone/DNA topoisomerase II/histidine kinase"/>
    <property type="match status" value="1"/>
</dbReference>
<comment type="caution">
    <text evidence="10">The sequence shown here is derived from an EMBL/GenBank/DDBJ whole genome shotgun (WGS) entry which is preliminary data.</text>
</comment>
<evidence type="ECO:0000259" key="8">
    <source>
        <dbReference type="PROSITE" id="PS50109"/>
    </source>
</evidence>
<dbReference type="InterPro" id="IPR003594">
    <property type="entry name" value="HATPase_dom"/>
</dbReference>
<dbReference type="PANTHER" id="PTHR43047:SF72">
    <property type="entry name" value="OSMOSENSING HISTIDINE PROTEIN KINASE SLN1"/>
    <property type="match status" value="1"/>
</dbReference>
<evidence type="ECO:0000256" key="6">
    <source>
        <dbReference type="PROSITE-ProRule" id="PRU00169"/>
    </source>
</evidence>
<dbReference type="Pfam" id="PF00072">
    <property type="entry name" value="Response_reg"/>
    <property type="match status" value="2"/>
</dbReference>
<dbReference type="PRINTS" id="PR00344">
    <property type="entry name" value="BCTRLSENSOR"/>
</dbReference>
<feature type="transmembrane region" description="Helical" evidence="7">
    <location>
        <begin position="178"/>
        <end position="200"/>
    </location>
</feature>
<feature type="modified residue" description="4-aspartylphosphate" evidence="6">
    <location>
        <position position="705"/>
    </location>
</feature>
<dbReference type="Gene3D" id="3.30.450.40">
    <property type="match status" value="1"/>
</dbReference>
<dbReference type="CDD" id="cd16922">
    <property type="entry name" value="HATPase_EvgS-ArcB-TorS-like"/>
    <property type="match status" value="1"/>
</dbReference>
<feature type="domain" description="Response regulatory" evidence="9">
    <location>
        <begin position="776"/>
        <end position="892"/>
    </location>
</feature>
<keyword evidence="7" id="KW-0472">Membrane</keyword>
<dbReference type="CDD" id="cd00082">
    <property type="entry name" value="HisKA"/>
    <property type="match status" value="1"/>
</dbReference>
<organism evidence="10 11">
    <name type="scientific">Paludisphaera mucosa</name>
    <dbReference type="NCBI Taxonomy" id="3030827"/>
    <lineage>
        <taxon>Bacteria</taxon>
        <taxon>Pseudomonadati</taxon>
        <taxon>Planctomycetota</taxon>
        <taxon>Planctomycetia</taxon>
        <taxon>Isosphaerales</taxon>
        <taxon>Isosphaeraceae</taxon>
        <taxon>Paludisphaera</taxon>
    </lineage>
</organism>
<dbReference type="InterPro" id="IPR007891">
    <property type="entry name" value="CHASE3"/>
</dbReference>
<accession>A0ABT6FJL6</accession>
<dbReference type="SUPFAM" id="SSF55781">
    <property type="entry name" value="GAF domain-like"/>
    <property type="match status" value="1"/>
</dbReference>
<dbReference type="SMART" id="SM00065">
    <property type="entry name" value="GAF"/>
    <property type="match status" value="1"/>
</dbReference>
<dbReference type="InterPro" id="IPR003661">
    <property type="entry name" value="HisK_dim/P_dom"/>
</dbReference>
<evidence type="ECO:0000256" key="1">
    <source>
        <dbReference type="ARBA" id="ARBA00000085"/>
    </source>
</evidence>
<evidence type="ECO:0000256" key="2">
    <source>
        <dbReference type="ARBA" id="ARBA00012438"/>
    </source>
</evidence>
<feature type="domain" description="Response regulatory" evidence="9">
    <location>
        <begin position="656"/>
        <end position="769"/>
    </location>
</feature>
<dbReference type="Proteomes" id="UP001216907">
    <property type="component" value="Unassembled WGS sequence"/>
</dbReference>
<dbReference type="Gene3D" id="3.40.50.2300">
    <property type="match status" value="2"/>
</dbReference>
<dbReference type="Pfam" id="PF05227">
    <property type="entry name" value="CHASE3"/>
    <property type="match status" value="1"/>
</dbReference>
<keyword evidence="4" id="KW-0808">Transferase</keyword>